<reference evidence="1 2" key="1">
    <citation type="submission" date="2018-04" db="EMBL/GenBank/DDBJ databases">
        <title>Genomic Encyclopedia of Archaeal and Bacterial Type Strains, Phase II (KMG-II): from individual species to whole genera.</title>
        <authorList>
            <person name="Goeker M."/>
        </authorList>
    </citation>
    <scope>NUCLEOTIDE SEQUENCE [LARGE SCALE GENOMIC DNA]</scope>
    <source>
        <strain evidence="1 2">DSM 26809</strain>
    </source>
</reference>
<dbReference type="EMBL" id="QAOQ01000007">
    <property type="protein sequence ID" value="PTQ94154.1"/>
    <property type="molecule type" value="Genomic_DNA"/>
</dbReference>
<dbReference type="RefSeq" id="WP_107830583.1">
    <property type="nucleotide sequence ID" value="NZ_CP160205.1"/>
</dbReference>
<dbReference type="AlphaFoldDB" id="A0A2T5J6J0"/>
<dbReference type="InterPro" id="IPR036520">
    <property type="entry name" value="UPF0759_sf"/>
</dbReference>
<dbReference type="SUPFAM" id="SSF117396">
    <property type="entry name" value="TM1631-like"/>
    <property type="match status" value="1"/>
</dbReference>
<dbReference type="Gene3D" id="3.20.20.410">
    <property type="entry name" value="Protein of unknown function UPF0759"/>
    <property type="match status" value="1"/>
</dbReference>
<dbReference type="InterPro" id="IPR002763">
    <property type="entry name" value="DUF72"/>
</dbReference>
<gene>
    <name evidence="1" type="ORF">C8P68_107220</name>
</gene>
<accession>A0A2T5J6J0</accession>
<protein>
    <submittedName>
        <fullName evidence="1">Uncharacterized protein YecE (DUF72 family)</fullName>
    </submittedName>
</protein>
<dbReference type="PANTHER" id="PTHR30348">
    <property type="entry name" value="UNCHARACTERIZED PROTEIN YECE"/>
    <property type="match status" value="1"/>
</dbReference>
<sequence length="304" mass="35114">MEFGRVEPQLLAQIDFSLPPDSEENIKMLNAAKAGGPVQVHVGCAKWGRKEWVGKIYPPKTKDANFLDEYVKHFDCIELNATFYQVYGPATIAKWKEKADVTPGFKFCPKFSQSISHIRRLKNAEDITTQFYEGVMAFGDKLGPLFLQLSDNFTPKSFPELKAYLEHLPKDVPVFVEVRHKEWFANAEVKQQLFGMLRELNMGAVITDAAGRRDCVHMELPTPHAFIRFVGNSLDQTDYKRVDEWVSRIKTWADMGLQSVWFFMHQHDERYSPELADYVADELNKALDTHLMRPKFITKEQTLF</sequence>
<comment type="caution">
    <text evidence="1">The sequence shown here is derived from an EMBL/GenBank/DDBJ whole genome shotgun (WGS) entry which is preliminary data.</text>
</comment>
<organism evidence="1 2">
    <name type="scientific">Mucilaginibacter yixingensis</name>
    <dbReference type="NCBI Taxonomy" id="1295612"/>
    <lineage>
        <taxon>Bacteria</taxon>
        <taxon>Pseudomonadati</taxon>
        <taxon>Bacteroidota</taxon>
        <taxon>Sphingobacteriia</taxon>
        <taxon>Sphingobacteriales</taxon>
        <taxon>Sphingobacteriaceae</taxon>
        <taxon>Mucilaginibacter</taxon>
    </lineage>
</organism>
<name>A0A2T5J6J0_9SPHI</name>
<evidence type="ECO:0000313" key="2">
    <source>
        <dbReference type="Proteomes" id="UP000244168"/>
    </source>
</evidence>
<dbReference type="PANTHER" id="PTHR30348:SF9">
    <property type="entry name" value="UPF0759 PROTEIN YECE"/>
    <property type="match status" value="1"/>
</dbReference>
<keyword evidence="2" id="KW-1185">Reference proteome</keyword>
<proteinExistence type="predicted"/>
<dbReference type="Proteomes" id="UP000244168">
    <property type="component" value="Unassembled WGS sequence"/>
</dbReference>
<dbReference type="OrthoDB" id="9780310at2"/>
<dbReference type="Pfam" id="PF01904">
    <property type="entry name" value="DUF72"/>
    <property type="match status" value="1"/>
</dbReference>
<evidence type="ECO:0000313" key="1">
    <source>
        <dbReference type="EMBL" id="PTQ94154.1"/>
    </source>
</evidence>